<evidence type="ECO:0000313" key="1">
    <source>
        <dbReference type="EMBL" id="KAJ3504498.1"/>
    </source>
</evidence>
<proteinExistence type="predicted"/>
<accession>A0ACC1REP1</accession>
<comment type="caution">
    <text evidence="1">The sequence shown here is derived from an EMBL/GenBank/DDBJ whole genome shotgun (WGS) entry which is preliminary data.</text>
</comment>
<protein>
    <submittedName>
        <fullName evidence="1">Uncharacterized protein</fullName>
    </submittedName>
</protein>
<sequence length="127" mass="13996">MSSPDVSEKQQRPLLGWLKKAANLILAQYLIIGFAIACVLGYYFPSVAQHGGTIRSEYSVLYGAVAFIFLVSGLQLSPGKLRKNVTNWRLHILVQGICFAVIPAIVLGTFLFPSNPVRYQKQSKAVI</sequence>
<evidence type="ECO:0000313" key="2">
    <source>
        <dbReference type="Proteomes" id="UP001148629"/>
    </source>
</evidence>
<name>A0ACC1REP1_9HYPO</name>
<keyword evidence="2" id="KW-1185">Reference proteome</keyword>
<reference evidence="1" key="1">
    <citation type="submission" date="2022-08" db="EMBL/GenBank/DDBJ databases">
        <title>Genome Sequence of Fusarium decemcellulare.</title>
        <authorList>
            <person name="Buettner E."/>
        </authorList>
    </citation>
    <scope>NUCLEOTIDE SEQUENCE</scope>
    <source>
        <strain evidence="1">Babe19</strain>
    </source>
</reference>
<organism evidence="1 2">
    <name type="scientific">Fusarium decemcellulare</name>
    <dbReference type="NCBI Taxonomy" id="57161"/>
    <lineage>
        <taxon>Eukaryota</taxon>
        <taxon>Fungi</taxon>
        <taxon>Dikarya</taxon>
        <taxon>Ascomycota</taxon>
        <taxon>Pezizomycotina</taxon>
        <taxon>Sordariomycetes</taxon>
        <taxon>Hypocreomycetidae</taxon>
        <taxon>Hypocreales</taxon>
        <taxon>Nectriaceae</taxon>
        <taxon>Fusarium</taxon>
        <taxon>Fusarium decemcellulare species complex</taxon>
    </lineage>
</organism>
<dbReference type="EMBL" id="JANRMS010004976">
    <property type="protein sequence ID" value="KAJ3504498.1"/>
    <property type="molecule type" value="Genomic_DNA"/>
</dbReference>
<dbReference type="Proteomes" id="UP001148629">
    <property type="component" value="Unassembled WGS sequence"/>
</dbReference>
<gene>
    <name evidence="1" type="ORF">NM208_g16326</name>
</gene>